<dbReference type="OrthoDB" id="148218at2157"/>
<dbReference type="InterPro" id="IPR013407">
    <property type="entry name" value="CRISPR-assoc_prot_Cmr2"/>
</dbReference>
<dbReference type="InterPro" id="IPR054767">
    <property type="entry name" value="Cas10-Cmr2_palm2"/>
</dbReference>
<evidence type="ECO:0000256" key="1">
    <source>
        <dbReference type="ARBA" id="ARBA00022741"/>
    </source>
</evidence>
<dbReference type="InterPro" id="IPR038242">
    <property type="entry name" value="Cmr2_N"/>
</dbReference>
<dbReference type="NCBIfam" id="TIGR02577">
    <property type="entry name" value="cas_TM1794_Cmr2"/>
    <property type="match status" value="1"/>
</dbReference>
<proteinExistence type="predicted"/>
<evidence type="ECO:0000313" key="5">
    <source>
        <dbReference type="EMBL" id="ABO07709.1"/>
    </source>
</evidence>
<evidence type="ECO:0000259" key="3">
    <source>
        <dbReference type="Pfam" id="PF12469"/>
    </source>
</evidence>
<dbReference type="Gene3D" id="3.30.70.2220">
    <property type="entry name" value="CRISPR-Cas system, Cmr2 subunit, D1 domain, cysteine cluster"/>
    <property type="match status" value="1"/>
</dbReference>
<feature type="domain" description="CRISPR-associated protein Cmr2 N-terminal" evidence="3">
    <location>
        <begin position="180"/>
        <end position="320"/>
    </location>
</feature>
<keyword evidence="2" id="KW-0051">Antiviral defense</keyword>
<dbReference type="HOGENOM" id="CLU_012640_0_0_2"/>
<organism evidence="5 6">
    <name type="scientific">Pyrobaculum calidifontis (strain DSM 21063 / JCM 11548 / VA1)</name>
    <dbReference type="NCBI Taxonomy" id="410359"/>
    <lineage>
        <taxon>Archaea</taxon>
        <taxon>Thermoproteota</taxon>
        <taxon>Thermoprotei</taxon>
        <taxon>Thermoproteales</taxon>
        <taxon>Thermoproteaceae</taxon>
        <taxon>Pyrobaculum</taxon>
    </lineage>
</organism>
<protein>
    <submittedName>
        <fullName evidence="5">CRISPR-associated protein, Cmr2 family</fullName>
    </submittedName>
</protein>
<dbReference type="Pfam" id="PF12469">
    <property type="entry name" value="Cmr2_N"/>
    <property type="match status" value="1"/>
</dbReference>
<dbReference type="Pfam" id="PF22335">
    <property type="entry name" value="Cas10-Cmr2_palm2"/>
    <property type="match status" value="1"/>
</dbReference>
<dbReference type="AlphaFoldDB" id="A3MSU2"/>
<name>A3MSU2_PYRCJ</name>
<dbReference type="Proteomes" id="UP000001431">
    <property type="component" value="Chromosome"/>
</dbReference>
<dbReference type="eggNOG" id="arCOG02666">
    <property type="taxonomic scope" value="Archaea"/>
</dbReference>
<dbReference type="Gene3D" id="3.30.70.270">
    <property type="match status" value="1"/>
</dbReference>
<evidence type="ECO:0000259" key="4">
    <source>
        <dbReference type="Pfam" id="PF22335"/>
    </source>
</evidence>
<dbReference type="GO" id="GO:0000166">
    <property type="term" value="F:nucleotide binding"/>
    <property type="evidence" value="ECO:0007669"/>
    <property type="project" value="UniProtKB-KW"/>
</dbReference>
<gene>
    <name evidence="5" type="ordered locus">Pcal_0272</name>
</gene>
<accession>A3MSU2</accession>
<feature type="domain" description="Cas10/Cmr2 second palm" evidence="4">
    <location>
        <begin position="643"/>
        <end position="817"/>
    </location>
</feature>
<dbReference type="InterPro" id="IPR024615">
    <property type="entry name" value="CRISPR-assoc_Cmr2_N"/>
</dbReference>
<dbReference type="GO" id="GO:0051607">
    <property type="term" value="P:defense response to virus"/>
    <property type="evidence" value="ECO:0007669"/>
    <property type="project" value="UniProtKB-KW"/>
</dbReference>
<dbReference type="KEGG" id="pcl:Pcal_0272"/>
<dbReference type="STRING" id="410359.Pcal_0272"/>
<dbReference type="InterPro" id="IPR043128">
    <property type="entry name" value="Rev_trsase/Diguanyl_cyclase"/>
</dbReference>
<keyword evidence="1" id="KW-0547">Nucleotide-binding</keyword>
<keyword evidence="6" id="KW-1185">Reference proteome</keyword>
<sequence length="935" mass="105270">MDLREFFLTKAYALFHDPPDKMWGLKGHEERAWDMFNKVRRGSPLDGELPEWAREVVKLADRMAASMDRYAFYSGGGEGVKYDKLHNLFNPRLWRALAPPDPGKVAEYVENLGGRVRAAKGPREAYHVLYALFEALWIDEGLGPSLADPRAPTHDVFDHLYATAMVANWLLAGGKPSGYFVTLDVPGVQDFVKAGRKAGDIWAGSWALSMAVWLTVWPFAWEYGPDVLLRPTARLNPYYYAFAAARGLGVEHGVFAKLLSPYVKGESFYDLVNFAVVQPLIGERAQIVLPPYRVEGDKIASWGGAEEVREAVRDRFKRAVECLTHFAKGQRGAGDEYCEDFFKVVEEGRGEGRGGGEVEKIAAWLQKYAELRLPLRVEVVDVGAVYDSIKCPREVAKAIEEALGDGEERCKILFLFDAVLRGGREGTKLVEPQRRRFIPTRGPWFKPGGYDDLNPHFNFPLDPNWRVCSLCGSEPAVVGVRKVAREGREDYNEEDLRRISAEVGIEVSRLKNHLRKVLRPGEYLGPVCLAKRLIYLRAADRELIKFESTEDVAVVKLAESHEQHYAELDRVQECVKVVNYLRTTGGRDLEVIWGNPEAMRRDWDNCFKKFGRLRGVERLVREIFGVEGDVGKAVEEFAGPRLFYAVVRADGDSVGKLLEGHLPVNWYGAVAEVVEGVGAEGREKALEVLRAVEEHMRSFGVPPPVVITPTYRVAVNRAMVLTSLKDLATTEKHRGLLIYAGGDDVVALLPVETALDAAAEYRENYWGEGGFHIVDNYPVPALAAYGRSTAVRFVHLMDLMSEELGKSYHDLEHLAKGGRWDCFEKDSLTITSSRVEAKAVLPFRRPREAVERLKELWLLMALGRLSKNAPHDLDAYEDLKRDLAAYLKAWRYALKRNARELSPETLTRLLCFIEKYGAEAGEGLKEAMKILRRLP</sequence>
<dbReference type="EMBL" id="CP000561">
    <property type="protein sequence ID" value="ABO07709.1"/>
    <property type="molecule type" value="Genomic_DNA"/>
</dbReference>
<evidence type="ECO:0000313" key="6">
    <source>
        <dbReference type="Proteomes" id="UP000001431"/>
    </source>
</evidence>
<reference evidence="5" key="1">
    <citation type="submission" date="2007-02" db="EMBL/GenBank/DDBJ databases">
        <title>Complete sequence of Pyrobaculum calidifontis JCM 11548.</title>
        <authorList>
            <consortium name="US DOE Joint Genome Institute"/>
            <person name="Copeland A."/>
            <person name="Lucas S."/>
            <person name="Lapidus A."/>
            <person name="Barry K."/>
            <person name="Glavina del Rio T."/>
            <person name="Dalin E."/>
            <person name="Tice H."/>
            <person name="Pitluck S."/>
            <person name="Chain P."/>
            <person name="Malfatti S."/>
            <person name="Shin M."/>
            <person name="Vergez L."/>
            <person name="Schmutz J."/>
            <person name="Larimer F."/>
            <person name="Land M."/>
            <person name="Hauser L."/>
            <person name="Kyrpides N."/>
            <person name="Mikhailova N."/>
            <person name="Cozen A.E."/>
            <person name="Fitz-Gibbon S.T."/>
            <person name="House C.H."/>
            <person name="Saltikov C."/>
            <person name="Lowe T.M."/>
            <person name="Richardson P."/>
        </authorList>
    </citation>
    <scope>NUCLEOTIDE SEQUENCE [LARGE SCALE GENOMIC DNA]</scope>
    <source>
        <strain evidence="5">JCM 11548</strain>
    </source>
</reference>
<dbReference type="RefSeq" id="WP_011848966.1">
    <property type="nucleotide sequence ID" value="NC_009073.1"/>
</dbReference>
<dbReference type="GeneID" id="4908765"/>
<evidence type="ECO:0000256" key="2">
    <source>
        <dbReference type="ARBA" id="ARBA00023118"/>
    </source>
</evidence>